<dbReference type="PROSITE" id="PS00028">
    <property type="entry name" value="ZINC_FINGER_C2H2_1"/>
    <property type="match status" value="1"/>
</dbReference>
<dbReference type="InterPro" id="IPR009057">
    <property type="entry name" value="Homeodomain-like_sf"/>
</dbReference>
<dbReference type="GO" id="GO:0003677">
    <property type="term" value="F:DNA binding"/>
    <property type="evidence" value="ECO:0007669"/>
    <property type="project" value="UniProtKB-UniRule"/>
</dbReference>
<dbReference type="PROSITE" id="PS50157">
    <property type="entry name" value="ZINC_FINGER_C2H2_2"/>
    <property type="match status" value="1"/>
</dbReference>
<proteinExistence type="predicted"/>
<comment type="caution">
    <text evidence="9">The sequence shown here is derived from an EMBL/GenBank/DDBJ whole genome shotgun (WGS) entry which is preliminary data.</text>
</comment>
<keyword evidence="1 5" id="KW-0238">DNA-binding</keyword>
<keyword evidence="4" id="KW-0862">Zinc</keyword>
<dbReference type="GO" id="GO:0008270">
    <property type="term" value="F:zinc ion binding"/>
    <property type="evidence" value="ECO:0007669"/>
    <property type="project" value="UniProtKB-KW"/>
</dbReference>
<evidence type="ECO:0000256" key="4">
    <source>
        <dbReference type="PROSITE-ProRule" id="PRU00042"/>
    </source>
</evidence>
<dbReference type="InterPro" id="IPR008422">
    <property type="entry name" value="KN_HD"/>
</dbReference>
<dbReference type="PROSITE" id="PS50071">
    <property type="entry name" value="HOMEOBOX_2"/>
    <property type="match status" value="1"/>
</dbReference>
<evidence type="ECO:0000256" key="6">
    <source>
        <dbReference type="SAM" id="MobiDB-lite"/>
    </source>
</evidence>
<evidence type="ECO:0000256" key="1">
    <source>
        <dbReference type="ARBA" id="ARBA00023125"/>
    </source>
</evidence>
<dbReference type="SMART" id="SM00355">
    <property type="entry name" value="ZnF_C2H2"/>
    <property type="match status" value="3"/>
</dbReference>
<dbReference type="Pfam" id="PF05920">
    <property type="entry name" value="Homeobox_KN"/>
    <property type="match status" value="1"/>
</dbReference>
<protein>
    <submittedName>
        <fullName evidence="9">Uncharacterized protein</fullName>
    </submittedName>
</protein>
<dbReference type="GO" id="GO:0006355">
    <property type="term" value="P:regulation of DNA-templated transcription"/>
    <property type="evidence" value="ECO:0007669"/>
    <property type="project" value="InterPro"/>
</dbReference>
<evidence type="ECO:0000256" key="3">
    <source>
        <dbReference type="ARBA" id="ARBA00023242"/>
    </source>
</evidence>
<keyword evidence="10" id="KW-1185">Reference proteome</keyword>
<dbReference type="Proteomes" id="UP000738349">
    <property type="component" value="Unassembled WGS sequence"/>
</dbReference>
<feature type="DNA-binding region" description="Homeobox" evidence="5">
    <location>
        <begin position="50"/>
        <end position="112"/>
    </location>
</feature>
<accession>A0A9P9E8E5</accession>
<name>A0A9P9E8E5_9HYPO</name>
<gene>
    <name evidence="9" type="ORF">EDB81DRAFT_727209</name>
</gene>
<evidence type="ECO:0000259" key="8">
    <source>
        <dbReference type="PROSITE" id="PS50157"/>
    </source>
</evidence>
<dbReference type="PANTHER" id="PTHR11850">
    <property type="entry name" value="HOMEOBOX PROTEIN TRANSCRIPTION FACTORS"/>
    <property type="match status" value="1"/>
</dbReference>
<dbReference type="InterPro" id="IPR001356">
    <property type="entry name" value="HD"/>
</dbReference>
<evidence type="ECO:0000313" key="9">
    <source>
        <dbReference type="EMBL" id="KAH7133755.1"/>
    </source>
</evidence>
<evidence type="ECO:0000256" key="2">
    <source>
        <dbReference type="ARBA" id="ARBA00023155"/>
    </source>
</evidence>
<dbReference type="GO" id="GO:0005634">
    <property type="term" value="C:nucleus"/>
    <property type="evidence" value="ECO:0007669"/>
    <property type="project" value="UniProtKB-SubCell"/>
</dbReference>
<feature type="region of interest" description="Disordered" evidence="6">
    <location>
        <begin position="1"/>
        <end position="56"/>
    </location>
</feature>
<keyword evidence="4" id="KW-0863">Zinc-finger</keyword>
<dbReference type="SUPFAM" id="SSF46689">
    <property type="entry name" value="Homeodomain-like"/>
    <property type="match status" value="1"/>
</dbReference>
<dbReference type="InterPro" id="IPR013087">
    <property type="entry name" value="Znf_C2H2_type"/>
</dbReference>
<dbReference type="SMART" id="SM00389">
    <property type="entry name" value="HOX"/>
    <property type="match status" value="1"/>
</dbReference>
<sequence>MADVHKETAESDNGEPATRNGLALAPSTHASQYPVQLDEPNSSESHASTPSKIGARFSKESIKVLKRWLDSHRHHPYPSDKETELLQRQTGLNRTQVKTWLTNARRRGRYHDGFRSANHRANDNSEAIDIPQRPGTPATRNGLHHQSLGPLERWVDSPPEDEAAAADAIARALASSQAGASNNSKQPYQFIHTTSSASSAGTSSGSSLASAYSGASTGSIPGNPGCLSRNRPRRRNRAAKTQLINDLNRFQCTFCTDTFRTKHDWKRHEKSLHLPLESWACAPHGSRAINPTNGQLCCVYCGQVEPDDDHVEAHNPFACQERTFLRKDHLKQHLRLVHNAGLIEWSTKLWKVAISKIRSRCGFCRITMDDWESRADHLADHFRMGQTMAEWEGDWGFDDLVLKMIENAIPPYLIASERNTPMPFTASRTPAESPRSAYELLALELVFFLRSYYDDTEKIPANSVLHLEACRIICASAAFSADECSELCCFSWLRDLIASAEDIMRQARFGPIRSQAESRVSSLNINGRKHMFEACPLESQLQEFVRARLASGAALIGDHELQEEASRIIILTDKEQTEVPSDFVANWLVQLIWSSSKWLAHFRERASIDLEQVGISQSSLGSLRASGDLNPQSDLINWEIHDRSVDDYVENKGATQITTHDAQWISGLQQLELALSGTPSTENVSPQVPVSMGLPSTAQTLQPLTTAFIPHSSDLLDFPQMATDAVELDHRPAWVREVLSFHNDNNFDRWLTRELRRWVKATMSPNNPSSHIPSDEELQHQARCILYDSDDPWNHTPADNAEWLRRFKQEVGMVPQQESGDPPTV</sequence>
<dbReference type="EMBL" id="JAGMUV010000015">
    <property type="protein sequence ID" value="KAH7133755.1"/>
    <property type="molecule type" value="Genomic_DNA"/>
</dbReference>
<evidence type="ECO:0000256" key="5">
    <source>
        <dbReference type="PROSITE-ProRule" id="PRU00108"/>
    </source>
</evidence>
<dbReference type="Gene3D" id="1.10.10.60">
    <property type="entry name" value="Homeodomain-like"/>
    <property type="match status" value="1"/>
</dbReference>
<feature type="domain" description="Homeobox" evidence="7">
    <location>
        <begin position="48"/>
        <end position="111"/>
    </location>
</feature>
<feature type="region of interest" description="Disordered" evidence="6">
    <location>
        <begin position="111"/>
        <end position="165"/>
    </location>
</feature>
<dbReference type="CDD" id="cd00086">
    <property type="entry name" value="homeodomain"/>
    <property type="match status" value="1"/>
</dbReference>
<feature type="compositionally biased region" description="Polar residues" evidence="6">
    <location>
        <begin position="28"/>
        <end position="51"/>
    </location>
</feature>
<dbReference type="Gene3D" id="3.30.160.60">
    <property type="entry name" value="Classic Zinc Finger"/>
    <property type="match status" value="1"/>
</dbReference>
<feature type="compositionally biased region" description="Low complexity" evidence="6">
    <location>
        <begin position="195"/>
        <end position="219"/>
    </location>
</feature>
<organism evidence="9 10">
    <name type="scientific">Dactylonectria macrodidyma</name>
    <dbReference type="NCBI Taxonomy" id="307937"/>
    <lineage>
        <taxon>Eukaryota</taxon>
        <taxon>Fungi</taxon>
        <taxon>Dikarya</taxon>
        <taxon>Ascomycota</taxon>
        <taxon>Pezizomycotina</taxon>
        <taxon>Sordariomycetes</taxon>
        <taxon>Hypocreomycetidae</taxon>
        <taxon>Hypocreales</taxon>
        <taxon>Nectriaceae</taxon>
        <taxon>Dactylonectria</taxon>
    </lineage>
</organism>
<keyword evidence="4" id="KW-0479">Metal-binding</keyword>
<evidence type="ECO:0000313" key="10">
    <source>
        <dbReference type="Proteomes" id="UP000738349"/>
    </source>
</evidence>
<feature type="region of interest" description="Disordered" evidence="6">
    <location>
        <begin position="195"/>
        <end position="235"/>
    </location>
</feature>
<dbReference type="AlphaFoldDB" id="A0A9P9E8E5"/>
<dbReference type="InterPro" id="IPR050224">
    <property type="entry name" value="TALE_homeobox"/>
</dbReference>
<comment type="subcellular location">
    <subcellularLocation>
        <location evidence="5">Nucleus</location>
    </subcellularLocation>
</comment>
<feature type="domain" description="C2H2-type" evidence="8">
    <location>
        <begin position="250"/>
        <end position="278"/>
    </location>
</feature>
<keyword evidence="3 5" id="KW-0539">Nucleus</keyword>
<keyword evidence="2 5" id="KW-0371">Homeobox</keyword>
<reference evidence="9" key="1">
    <citation type="journal article" date="2021" name="Nat. Commun.">
        <title>Genetic determinants of endophytism in the Arabidopsis root mycobiome.</title>
        <authorList>
            <person name="Mesny F."/>
            <person name="Miyauchi S."/>
            <person name="Thiergart T."/>
            <person name="Pickel B."/>
            <person name="Atanasova L."/>
            <person name="Karlsson M."/>
            <person name="Huettel B."/>
            <person name="Barry K.W."/>
            <person name="Haridas S."/>
            <person name="Chen C."/>
            <person name="Bauer D."/>
            <person name="Andreopoulos W."/>
            <person name="Pangilinan J."/>
            <person name="LaButti K."/>
            <person name="Riley R."/>
            <person name="Lipzen A."/>
            <person name="Clum A."/>
            <person name="Drula E."/>
            <person name="Henrissat B."/>
            <person name="Kohler A."/>
            <person name="Grigoriev I.V."/>
            <person name="Martin F.M."/>
            <person name="Hacquard S."/>
        </authorList>
    </citation>
    <scope>NUCLEOTIDE SEQUENCE</scope>
    <source>
        <strain evidence="9">MPI-CAGE-AT-0147</strain>
    </source>
</reference>
<dbReference type="OrthoDB" id="10056939at2759"/>
<evidence type="ECO:0000259" key="7">
    <source>
        <dbReference type="PROSITE" id="PS50071"/>
    </source>
</evidence>